<comment type="caution">
    <text evidence="1">The sequence shown here is derived from an EMBL/GenBank/DDBJ whole genome shotgun (WGS) entry which is preliminary data.</text>
</comment>
<dbReference type="EMBL" id="AZAC01000017">
    <property type="protein sequence ID" value="KIX13259.1"/>
    <property type="molecule type" value="Genomic_DNA"/>
</dbReference>
<dbReference type="Proteomes" id="UP000032233">
    <property type="component" value="Unassembled WGS sequence"/>
</dbReference>
<accession>A0A0D2J554</accession>
<keyword evidence="2" id="KW-1185">Reference proteome</keyword>
<evidence type="ECO:0008006" key="3">
    <source>
        <dbReference type="Google" id="ProtNLM"/>
    </source>
</evidence>
<name>A0A0D2J554_9BACT</name>
<gene>
    <name evidence="1" type="ORF">X474_14755</name>
</gene>
<protein>
    <recommendedName>
        <fullName evidence="3">YkgJ family cysteine cluster protein</fullName>
    </recommendedName>
</protein>
<reference evidence="1 2" key="1">
    <citation type="submission" date="2013-11" db="EMBL/GenBank/DDBJ databases">
        <title>Metagenomic analysis of a methanogenic consortium involved in long chain n-alkane degradation.</title>
        <authorList>
            <person name="Davidova I.A."/>
            <person name="Callaghan A.V."/>
            <person name="Wawrik B."/>
            <person name="Pruitt S."/>
            <person name="Marks C."/>
            <person name="Duncan K.E."/>
            <person name="Suflita J.M."/>
        </authorList>
    </citation>
    <scope>NUCLEOTIDE SEQUENCE [LARGE SCALE GENOMIC DNA]</scope>
    <source>
        <strain evidence="1 2">SPR</strain>
    </source>
</reference>
<evidence type="ECO:0000313" key="1">
    <source>
        <dbReference type="EMBL" id="KIX13259.1"/>
    </source>
</evidence>
<evidence type="ECO:0000313" key="2">
    <source>
        <dbReference type="Proteomes" id="UP000032233"/>
    </source>
</evidence>
<dbReference type="AlphaFoldDB" id="A0A0D2J554"/>
<dbReference type="InParanoid" id="A0A0D2J554"/>
<proteinExistence type="predicted"/>
<organism evidence="1 2">
    <name type="scientific">Dethiosulfatarculus sandiegensis</name>
    <dbReference type="NCBI Taxonomy" id="1429043"/>
    <lineage>
        <taxon>Bacteria</taxon>
        <taxon>Pseudomonadati</taxon>
        <taxon>Thermodesulfobacteriota</taxon>
        <taxon>Desulfarculia</taxon>
        <taxon>Desulfarculales</taxon>
        <taxon>Desulfarculaceae</taxon>
        <taxon>Dethiosulfatarculus</taxon>
    </lineage>
</organism>
<dbReference type="STRING" id="1429043.X474_14755"/>
<sequence length="155" mass="17626">MFGLTKDEIKEMAKASGLAPRDFVVEDRIGRDFQDLLRSINPVFLKTMPGGRRLRLRLNPFGDCIFLGSRGCTLPRRARPIYCRLYPFCFTAEDRLMVLLSDTCLAQKGAGSWHDVIERMGEDETGLRRLFARFKENAREHAEWAAAGGTVDELN</sequence>